<dbReference type="AlphaFoldDB" id="A0A316UL50"/>
<organism evidence="2 3">
    <name type="scientific">Jaminaea rosea</name>
    <dbReference type="NCBI Taxonomy" id="1569628"/>
    <lineage>
        <taxon>Eukaryota</taxon>
        <taxon>Fungi</taxon>
        <taxon>Dikarya</taxon>
        <taxon>Basidiomycota</taxon>
        <taxon>Ustilaginomycotina</taxon>
        <taxon>Exobasidiomycetes</taxon>
        <taxon>Microstromatales</taxon>
        <taxon>Microstromatales incertae sedis</taxon>
        <taxon>Jaminaea</taxon>
    </lineage>
</organism>
<evidence type="ECO:0000313" key="3">
    <source>
        <dbReference type="Proteomes" id="UP000245884"/>
    </source>
</evidence>
<evidence type="ECO:0000256" key="1">
    <source>
        <dbReference type="SAM" id="MobiDB-lite"/>
    </source>
</evidence>
<keyword evidence="3" id="KW-1185">Reference proteome</keyword>
<protein>
    <submittedName>
        <fullName evidence="2">Uncharacterized protein</fullName>
    </submittedName>
</protein>
<evidence type="ECO:0000313" key="2">
    <source>
        <dbReference type="EMBL" id="PWN25969.1"/>
    </source>
</evidence>
<dbReference type="RefSeq" id="XP_025360581.1">
    <property type="nucleotide sequence ID" value="XM_025509671.1"/>
</dbReference>
<sequence>MSDLRAQPGSRQQASKQAVREGESAARGALQPLPSALAPHSTSLSKKIWRSGARLPFPTRPSTPSLLYHHYPPNTTTTTTTTPPHSSTRPKFLSHPNLPRLNLHQPPPRQPPPFWVSVATHTPPPSSPLPCPFHLCAPCDIALGLEDGRLIHLTLV</sequence>
<feature type="region of interest" description="Disordered" evidence="1">
    <location>
        <begin position="1"/>
        <end position="100"/>
    </location>
</feature>
<dbReference type="EMBL" id="KZ819673">
    <property type="protein sequence ID" value="PWN25969.1"/>
    <property type="molecule type" value="Genomic_DNA"/>
</dbReference>
<proteinExistence type="predicted"/>
<gene>
    <name evidence="2" type="ORF">BDZ90DRAFT_55019</name>
</gene>
<reference evidence="2 3" key="1">
    <citation type="journal article" date="2018" name="Mol. Biol. Evol.">
        <title>Broad Genomic Sampling Reveals a Smut Pathogenic Ancestry of the Fungal Clade Ustilaginomycotina.</title>
        <authorList>
            <person name="Kijpornyongpan T."/>
            <person name="Mondo S.J."/>
            <person name="Barry K."/>
            <person name="Sandor L."/>
            <person name="Lee J."/>
            <person name="Lipzen A."/>
            <person name="Pangilinan J."/>
            <person name="LaButti K."/>
            <person name="Hainaut M."/>
            <person name="Henrissat B."/>
            <person name="Grigoriev I.V."/>
            <person name="Spatafora J.W."/>
            <person name="Aime M.C."/>
        </authorList>
    </citation>
    <scope>NUCLEOTIDE SEQUENCE [LARGE SCALE GENOMIC DNA]</scope>
    <source>
        <strain evidence="2 3">MCA 5214</strain>
    </source>
</reference>
<dbReference type="Proteomes" id="UP000245884">
    <property type="component" value="Unassembled WGS sequence"/>
</dbReference>
<feature type="compositionally biased region" description="Low complexity" evidence="1">
    <location>
        <begin position="72"/>
        <end position="84"/>
    </location>
</feature>
<accession>A0A316UL50</accession>
<dbReference type="GeneID" id="37031494"/>
<name>A0A316UL50_9BASI</name>